<evidence type="ECO:0000313" key="2">
    <source>
        <dbReference type="Proteomes" id="UP000298030"/>
    </source>
</evidence>
<reference evidence="1 2" key="1">
    <citation type="journal article" date="2019" name="Nat. Ecol. Evol.">
        <title>Megaphylogeny resolves global patterns of mushroom evolution.</title>
        <authorList>
            <person name="Varga T."/>
            <person name="Krizsan K."/>
            <person name="Foldi C."/>
            <person name="Dima B."/>
            <person name="Sanchez-Garcia M."/>
            <person name="Sanchez-Ramirez S."/>
            <person name="Szollosi G.J."/>
            <person name="Szarkandi J.G."/>
            <person name="Papp V."/>
            <person name="Albert L."/>
            <person name="Andreopoulos W."/>
            <person name="Angelini C."/>
            <person name="Antonin V."/>
            <person name="Barry K.W."/>
            <person name="Bougher N.L."/>
            <person name="Buchanan P."/>
            <person name="Buyck B."/>
            <person name="Bense V."/>
            <person name="Catcheside P."/>
            <person name="Chovatia M."/>
            <person name="Cooper J."/>
            <person name="Damon W."/>
            <person name="Desjardin D."/>
            <person name="Finy P."/>
            <person name="Geml J."/>
            <person name="Haridas S."/>
            <person name="Hughes K."/>
            <person name="Justo A."/>
            <person name="Karasinski D."/>
            <person name="Kautmanova I."/>
            <person name="Kiss B."/>
            <person name="Kocsube S."/>
            <person name="Kotiranta H."/>
            <person name="LaButti K.M."/>
            <person name="Lechner B.E."/>
            <person name="Liimatainen K."/>
            <person name="Lipzen A."/>
            <person name="Lukacs Z."/>
            <person name="Mihaltcheva S."/>
            <person name="Morgado L.N."/>
            <person name="Niskanen T."/>
            <person name="Noordeloos M.E."/>
            <person name="Ohm R.A."/>
            <person name="Ortiz-Santana B."/>
            <person name="Ovrebo C."/>
            <person name="Racz N."/>
            <person name="Riley R."/>
            <person name="Savchenko A."/>
            <person name="Shiryaev A."/>
            <person name="Soop K."/>
            <person name="Spirin V."/>
            <person name="Szebenyi C."/>
            <person name="Tomsovsky M."/>
            <person name="Tulloss R.E."/>
            <person name="Uehling J."/>
            <person name="Grigoriev I.V."/>
            <person name="Vagvolgyi C."/>
            <person name="Papp T."/>
            <person name="Martin F.M."/>
            <person name="Miettinen O."/>
            <person name="Hibbett D.S."/>
            <person name="Nagy L.G."/>
        </authorList>
    </citation>
    <scope>NUCLEOTIDE SEQUENCE [LARGE SCALE GENOMIC DNA]</scope>
    <source>
        <strain evidence="1 2">FP101781</strain>
    </source>
</reference>
<proteinExistence type="predicted"/>
<protein>
    <submittedName>
        <fullName evidence="1">Uncharacterized protein</fullName>
    </submittedName>
</protein>
<dbReference type="EMBL" id="QPFP01000117">
    <property type="protein sequence ID" value="TEB21228.1"/>
    <property type="molecule type" value="Genomic_DNA"/>
</dbReference>
<dbReference type="AlphaFoldDB" id="A0A4Y7SHQ9"/>
<evidence type="ECO:0000313" key="1">
    <source>
        <dbReference type="EMBL" id="TEB21228.1"/>
    </source>
</evidence>
<name>A0A4Y7SHQ9_COPMI</name>
<comment type="caution">
    <text evidence="1">The sequence shown here is derived from an EMBL/GenBank/DDBJ whole genome shotgun (WGS) entry which is preliminary data.</text>
</comment>
<organism evidence="1 2">
    <name type="scientific">Coprinellus micaceus</name>
    <name type="common">Glistening ink-cap mushroom</name>
    <name type="synonym">Coprinus micaceus</name>
    <dbReference type="NCBI Taxonomy" id="71717"/>
    <lineage>
        <taxon>Eukaryota</taxon>
        <taxon>Fungi</taxon>
        <taxon>Dikarya</taxon>
        <taxon>Basidiomycota</taxon>
        <taxon>Agaricomycotina</taxon>
        <taxon>Agaricomycetes</taxon>
        <taxon>Agaricomycetidae</taxon>
        <taxon>Agaricales</taxon>
        <taxon>Agaricineae</taxon>
        <taxon>Psathyrellaceae</taxon>
        <taxon>Coprinellus</taxon>
    </lineage>
</organism>
<dbReference type="Proteomes" id="UP000298030">
    <property type="component" value="Unassembled WGS sequence"/>
</dbReference>
<keyword evidence="2" id="KW-1185">Reference proteome</keyword>
<gene>
    <name evidence="1" type="ORF">FA13DRAFT_143068</name>
</gene>
<accession>A0A4Y7SHQ9</accession>
<sequence length="205" mass="23367">MRLNLVTKLSALARNLKGGDLFCAEGDTERLHDRNMQCYEVPDNGRVRIYSKQRGSLYQFRYRTSRTRLDSFSLILGKDYQWERLSPPKICDSWPRRPLNAGEFTGTPETLVWMGLVPGERARSLLNSANPTAFIFMMRAIAWKSVIRSAGDTRTAARRVSEDILPIATFGPPGEAKLEDISHRLTAQLLRSLIPQSFHDWIAIK</sequence>